<keyword evidence="1" id="KW-1133">Transmembrane helix</keyword>
<dbReference type="STRING" id="65393.PCC7424_4945"/>
<name>B7KEI1_GLOC7</name>
<dbReference type="InterPro" id="IPR015402">
    <property type="entry name" value="DUF1980"/>
</dbReference>
<organism evidence="4 5">
    <name type="scientific">Gloeothece citriformis (strain PCC 7424)</name>
    <name type="common">Cyanothece sp. (strain PCC 7424)</name>
    <dbReference type="NCBI Taxonomy" id="65393"/>
    <lineage>
        <taxon>Bacteria</taxon>
        <taxon>Bacillati</taxon>
        <taxon>Cyanobacteriota</taxon>
        <taxon>Cyanophyceae</taxon>
        <taxon>Oscillatoriophycideae</taxon>
        <taxon>Chroococcales</taxon>
        <taxon>Aphanothecaceae</taxon>
        <taxon>Gloeothece</taxon>
        <taxon>Gloeothece citriformis</taxon>
    </lineage>
</organism>
<evidence type="ECO:0000313" key="4">
    <source>
        <dbReference type="EMBL" id="ACK73299.1"/>
    </source>
</evidence>
<gene>
    <name evidence="4" type="ordered locus">PCC7424_4945</name>
</gene>
<sequence length="273" mass="30512">MMTSLAKLKTLNFKFLLPGLDVLALLGWGALLLKYWLTGQLKLLIHPNYFLLVLVTGLVLLGLGGYKGWLFVQSLRKRPSNNTQETVQHITLFPPGWGSGLLILTALAGFLINPGVLSSQVALQRGVSEALPITREQPQAFVATVKPEDRTLIDWVRTLNVYPEPDAYTGQKVNLKGFVVHLPQLPEDYLLLTRFILTCCAVDAYPVGLPVKLETNRNQYPPDTWLQVEGEMMTETLRVNSQTLQATDTEKRQLVIKAKTIKKIPTPSDPYGY</sequence>
<keyword evidence="1" id="KW-0812">Transmembrane</keyword>
<keyword evidence="1" id="KW-0472">Membrane</keyword>
<dbReference type="InterPro" id="IPR052955">
    <property type="entry name" value="UPF0703_membrane_permease"/>
</dbReference>
<dbReference type="PANTHER" id="PTHR40047">
    <property type="entry name" value="UPF0703 PROTEIN YCGQ"/>
    <property type="match status" value="1"/>
</dbReference>
<evidence type="ECO:0000313" key="5">
    <source>
        <dbReference type="Proteomes" id="UP000002384"/>
    </source>
</evidence>
<feature type="transmembrane region" description="Helical" evidence="1">
    <location>
        <begin position="15"/>
        <end position="37"/>
    </location>
</feature>
<dbReference type="EMBL" id="CP001291">
    <property type="protein sequence ID" value="ACK73299.1"/>
    <property type="molecule type" value="Genomic_DNA"/>
</dbReference>
<reference evidence="5" key="1">
    <citation type="journal article" date="2011" name="MBio">
        <title>Novel metabolic attributes of the genus Cyanothece, comprising a group of unicellular nitrogen-fixing Cyanobacteria.</title>
        <authorList>
            <person name="Bandyopadhyay A."/>
            <person name="Elvitigala T."/>
            <person name="Welsh E."/>
            <person name="Stockel J."/>
            <person name="Liberton M."/>
            <person name="Min H."/>
            <person name="Sherman L.A."/>
            <person name="Pakrasi H.B."/>
        </authorList>
    </citation>
    <scope>NUCLEOTIDE SEQUENCE [LARGE SCALE GENOMIC DNA]</scope>
    <source>
        <strain evidence="5">PCC 7424</strain>
    </source>
</reference>
<dbReference type="HOGENOM" id="CLU_070027_2_0_3"/>
<evidence type="ECO:0000259" key="2">
    <source>
        <dbReference type="Pfam" id="PF09323"/>
    </source>
</evidence>
<dbReference type="eggNOG" id="COG3689">
    <property type="taxonomic scope" value="Bacteria"/>
</dbReference>
<dbReference type="Pfam" id="PF21537">
    <property type="entry name" value="DUF1980_C"/>
    <property type="match status" value="1"/>
</dbReference>
<feature type="transmembrane region" description="Helical" evidence="1">
    <location>
        <begin position="49"/>
        <end position="72"/>
    </location>
</feature>
<dbReference type="Proteomes" id="UP000002384">
    <property type="component" value="Chromosome"/>
</dbReference>
<dbReference type="Pfam" id="PF09323">
    <property type="entry name" value="DUF1980"/>
    <property type="match status" value="1"/>
</dbReference>
<dbReference type="InterPro" id="IPR048447">
    <property type="entry name" value="DUF1980_C"/>
</dbReference>
<evidence type="ECO:0000259" key="3">
    <source>
        <dbReference type="Pfam" id="PF21537"/>
    </source>
</evidence>
<accession>B7KEI1</accession>
<proteinExistence type="predicted"/>
<dbReference type="AlphaFoldDB" id="B7KEI1"/>
<keyword evidence="5" id="KW-1185">Reference proteome</keyword>
<evidence type="ECO:0000256" key="1">
    <source>
        <dbReference type="SAM" id="Phobius"/>
    </source>
</evidence>
<feature type="domain" description="DUF1980" evidence="3">
    <location>
        <begin position="160"/>
        <end position="273"/>
    </location>
</feature>
<dbReference type="InterPro" id="IPR048493">
    <property type="entry name" value="DUF1980_N"/>
</dbReference>
<evidence type="ECO:0008006" key="6">
    <source>
        <dbReference type="Google" id="ProtNLM"/>
    </source>
</evidence>
<dbReference type="NCBIfam" id="TIGR03943">
    <property type="entry name" value="TIGR03943 family putative permease subunit"/>
    <property type="match status" value="1"/>
</dbReference>
<dbReference type="KEGG" id="cyc:PCC7424_4945"/>
<dbReference type="PANTHER" id="PTHR40047:SF1">
    <property type="entry name" value="UPF0703 PROTEIN YCGQ"/>
    <property type="match status" value="1"/>
</dbReference>
<feature type="domain" description="DUF1980" evidence="2">
    <location>
        <begin position="21"/>
        <end position="127"/>
    </location>
</feature>
<feature type="transmembrane region" description="Helical" evidence="1">
    <location>
        <begin position="92"/>
        <end position="112"/>
    </location>
</feature>
<protein>
    <recommendedName>
        <fullName evidence="6">TIGR03943 family protein</fullName>
    </recommendedName>
</protein>